<dbReference type="EMBL" id="BONF01000027">
    <property type="protein sequence ID" value="GIF83234.1"/>
    <property type="molecule type" value="Genomic_DNA"/>
</dbReference>
<dbReference type="CDD" id="cd07185">
    <property type="entry name" value="OmpA_C-like"/>
    <property type="match status" value="1"/>
</dbReference>
<accession>A0A8J3JIJ2</accession>
<keyword evidence="2 4" id="KW-0472">Membrane</keyword>
<reference evidence="8 9" key="1">
    <citation type="submission" date="2021-01" db="EMBL/GenBank/DDBJ databases">
        <title>Whole genome shotgun sequence of Catellatospora bangladeshensis NBRC 107357.</title>
        <authorList>
            <person name="Komaki H."/>
            <person name="Tamura T."/>
        </authorList>
    </citation>
    <scope>NUCLEOTIDE SEQUENCE [LARGE SCALE GENOMIC DNA]</scope>
    <source>
        <strain evidence="8 9">NBRC 107357</strain>
    </source>
</reference>
<evidence type="ECO:0000256" key="3">
    <source>
        <dbReference type="ARBA" id="ARBA00023237"/>
    </source>
</evidence>
<evidence type="ECO:0000259" key="7">
    <source>
        <dbReference type="PROSITE" id="PS51123"/>
    </source>
</evidence>
<dbReference type="PROSITE" id="PS50914">
    <property type="entry name" value="BON"/>
    <property type="match status" value="1"/>
</dbReference>
<dbReference type="Proteomes" id="UP000601223">
    <property type="component" value="Unassembled WGS sequence"/>
</dbReference>
<keyword evidence="9" id="KW-1185">Reference proteome</keyword>
<dbReference type="Gene3D" id="3.30.1330.60">
    <property type="entry name" value="OmpA-like domain"/>
    <property type="match status" value="1"/>
</dbReference>
<evidence type="ECO:0008006" key="10">
    <source>
        <dbReference type="Google" id="ProtNLM"/>
    </source>
</evidence>
<comment type="caution">
    <text evidence="8">The sequence shown here is derived from an EMBL/GenBank/DDBJ whole genome shotgun (WGS) entry which is preliminary data.</text>
</comment>
<evidence type="ECO:0000313" key="8">
    <source>
        <dbReference type="EMBL" id="GIF83234.1"/>
    </source>
</evidence>
<feature type="region of interest" description="Disordered" evidence="5">
    <location>
        <begin position="102"/>
        <end position="124"/>
    </location>
</feature>
<dbReference type="Gene3D" id="3.40.1520.20">
    <property type="match status" value="1"/>
</dbReference>
<comment type="subcellular location">
    <subcellularLocation>
        <location evidence="1">Cell outer membrane</location>
    </subcellularLocation>
</comment>
<gene>
    <name evidence="8" type="ORF">Cba03nite_45830</name>
</gene>
<dbReference type="InterPro" id="IPR006664">
    <property type="entry name" value="OMP_bac"/>
</dbReference>
<evidence type="ECO:0000259" key="6">
    <source>
        <dbReference type="PROSITE" id="PS50914"/>
    </source>
</evidence>
<dbReference type="InterPro" id="IPR050330">
    <property type="entry name" value="Bact_OuterMem_StrucFunc"/>
</dbReference>
<dbReference type="GO" id="GO:0009279">
    <property type="term" value="C:cell outer membrane"/>
    <property type="evidence" value="ECO:0007669"/>
    <property type="project" value="UniProtKB-SubCell"/>
</dbReference>
<evidence type="ECO:0000256" key="5">
    <source>
        <dbReference type="SAM" id="MobiDB-lite"/>
    </source>
</evidence>
<dbReference type="InterPro" id="IPR006665">
    <property type="entry name" value="OmpA-like"/>
</dbReference>
<sequence length="352" mass="36006">MSMANSERRFSPLVGVTVAVLGLAGVLAAQHLPVRERIQDDLTRRSEQALQAAGLSSVRVSFIGRDGTLQVATAADADRALAIVRALEGVRVAEAEVPAVAEPAPAPSASPTAAAPAPTSPPEVTATVAGGGRITLSGRVPDETAKSQLVKAATDAAGAGMVDDQLTVDPSVTDKGLDGLGRLLAAVAKHSTDLTVQLRGDKIEVTGTVDTAATAQEVDAAAKAAGVTDVSIAVKVTEVEQALGDLKAVTFVDDKTVLTPAGRAALARAAQVLATTQVKVRIEGHTDSKGTAASNLTLSRARAKVVVDFLVKQGIAADRLTAVGYGETRPAVPNTTEANQAINRRVEFIVVQ</sequence>
<name>A0A8J3JIJ2_9ACTN</name>
<feature type="domain" description="OmpA-like" evidence="7">
    <location>
        <begin position="238"/>
        <end position="352"/>
    </location>
</feature>
<dbReference type="PANTHER" id="PTHR30329:SF21">
    <property type="entry name" value="LIPOPROTEIN YIAD-RELATED"/>
    <property type="match status" value="1"/>
</dbReference>
<dbReference type="Pfam" id="PF00691">
    <property type="entry name" value="OmpA"/>
    <property type="match status" value="1"/>
</dbReference>
<dbReference type="InterPro" id="IPR036737">
    <property type="entry name" value="OmpA-like_sf"/>
</dbReference>
<feature type="domain" description="BON" evidence="6">
    <location>
        <begin position="101"/>
        <end position="170"/>
    </location>
</feature>
<protein>
    <recommendedName>
        <fullName evidence="10">OmpA family protein</fullName>
    </recommendedName>
</protein>
<evidence type="ECO:0000313" key="9">
    <source>
        <dbReference type="Proteomes" id="UP000601223"/>
    </source>
</evidence>
<evidence type="ECO:0000256" key="2">
    <source>
        <dbReference type="ARBA" id="ARBA00023136"/>
    </source>
</evidence>
<dbReference type="Pfam" id="PF04972">
    <property type="entry name" value="BON"/>
    <property type="match status" value="1"/>
</dbReference>
<evidence type="ECO:0000256" key="4">
    <source>
        <dbReference type="PROSITE-ProRule" id="PRU00473"/>
    </source>
</evidence>
<dbReference type="InterPro" id="IPR007055">
    <property type="entry name" value="BON_dom"/>
</dbReference>
<dbReference type="SUPFAM" id="SSF103088">
    <property type="entry name" value="OmpA-like"/>
    <property type="match status" value="1"/>
</dbReference>
<keyword evidence="3" id="KW-0998">Cell outer membrane</keyword>
<dbReference type="AlphaFoldDB" id="A0A8J3JIJ2"/>
<evidence type="ECO:0000256" key="1">
    <source>
        <dbReference type="ARBA" id="ARBA00004442"/>
    </source>
</evidence>
<dbReference type="PROSITE" id="PS51123">
    <property type="entry name" value="OMPA_2"/>
    <property type="match status" value="1"/>
</dbReference>
<dbReference type="PRINTS" id="PR01021">
    <property type="entry name" value="OMPADOMAIN"/>
</dbReference>
<proteinExistence type="predicted"/>
<dbReference type="PANTHER" id="PTHR30329">
    <property type="entry name" value="STATOR ELEMENT OF FLAGELLAR MOTOR COMPLEX"/>
    <property type="match status" value="1"/>
</dbReference>
<organism evidence="8 9">
    <name type="scientific">Catellatospora bangladeshensis</name>
    <dbReference type="NCBI Taxonomy" id="310355"/>
    <lineage>
        <taxon>Bacteria</taxon>
        <taxon>Bacillati</taxon>
        <taxon>Actinomycetota</taxon>
        <taxon>Actinomycetes</taxon>
        <taxon>Micromonosporales</taxon>
        <taxon>Micromonosporaceae</taxon>
        <taxon>Catellatospora</taxon>
    </lineage>
</organism>